<evidence type="ECO:0000313" key="2">
    <source>
        <dbReference type="EMBL" id="WNZ23270.1"/>
    </source>
</evidence>
<dbReference type="RefSeq" id="WP_316434880.1">
    <property type="nucleotide sequence ID" value="NZ_CP053586.1"/>
</dbReference>
<reference evidence="2" key="1">
    <citation type="submission" date="2020-05" db="EMBL/GenBank/DDBJ databases">
        <authorList>
            <person name="Zhu T."/>
            <person name="Keshari N."/>
            <person name="Lu X."/>
        </authorList>
    </citation>
    <scope>NUCLEOTIDE SEQUENCE</scope>
    <source>
        <strain evidence="2">NK1-12</strain>
    </source>
</reference>
<feature type="transmembrane region" description="Helical" evidence="1">
    <location>
        <begin position="239"/>
        <end position="264"/>
    </location>
</feature>
<evidence type="ECO:0000256" key="1">
    <source>
        <dbReference type="SAM" id="Phobius"/>
    </source>
</evidence>
<accession>A0AA96WET3</accession>
<proteinExistence type="predicted"/>
<keyword evidence="1" id="KW-0812">Transmembrane</keyword>
<dbReference type="EMBL" id="CP053586">
    <property type="protein sequence ID" value="WNZ23270.1"/>
    <property type="molecule type" value="Genomic_DNA"/>
</dbReference>
<gene>
    <name evidence="2" type="ORF">HJG54_10685</name>
</gene>
<sequence length="284" mass="31462">MGTARLHRSAAKRTATRPSLPRIVIYWLVKLRLLWLILVAFLFLSGCVRYDVGLSFADANHGSLVQQVHLSQQLTGVSRATANLWLDRLTEQARQLGGTAKRSTEQDLVITIPFHNAKDLIAKFDRFFQAVTSTEANPRSSLTDSPSSPTSHLQIRTNNLILWQRHRLEYDLDLRSLVVLPDADNAAALLVNPENLLALNFSLNTPWGAQTLPDSLAARQQGKQLMWSLQPGTVNHIAVVFWLPSPLGIGAVVIVTLVVGGMFVKAWRDPSSLIDSLTYDANPD</sequence>
<keyword evidence="1" id="KW-0472">Membrane</keyword>
<dbReference type="Pfam" id="PF11353">
    <property type="entry name" value="DUF3153"/>
    <property type="match status" value="1"/>
</dbReference>
<organism evidence="2">
    <name type="scientific">Leptolyngbya sp. NK1-12</name>
    <dbReference type="NCBI Taxonomy" id="2547451"/>
    <lineage>
        <taxon>Bacteria</taxon>
        <taxon>Bacillati</taxon>
        <taxon>Cyanobacteriota</taxon>
        <taxon>Cyanophyceae</taxon>
        <taxon>Leptolyngbyales</taxon>
        <taxon>Leptolyngbyaceae</taxon>
        <taxon>Leptolyngbya group</taxon>
        <taxon>Leptolyngbya</taxon>
    </lineage>
</organism>
<protein>
    <submittedName>
        <fullName evidence="2">DUF3153 domain-containing protein</fullName>
    </submittedName>
</protein>
<dbReference type="AlphaFoldDB" id="A0AA96WET3"/>
<dbReference type="InterPro" id="IPR021499">
    <property type="entry name" value="DUF3153"/>
</dbReference>
<keyword evidence="1" id="KW-1133">Transmembrane helix</keyword>
<name>A0AA96WET3_9CYAN</name>